<feature type="compositionally biased region" description="Basic and acidic residues" evidence="3">
    <location>
        <begin position="293"/>
        <end position="321"/>
    </location>
</feature>
<reference evidence="5 6" key="1">
    <citation type="submission" date="2015-01" db="EMBL/GenBank/DDBJ databases">
        <title>The Genome Sequence of Ochroconis gallopava CBS43764.</title>
        <authorList>
            <consortium name="The Broad Institute Genomics Platform"/>
            <person name="Cuomo C."/>
            <person name="de Hoog S."/>
            <person name="Gorbushina A."/>
            <person name="Stielow B."/>
            <person name="Teixiera M."/>
            <person name="Abouelleil A."/>
            <person name="Chapman S.B."/>
            <person name="Priest M."/>
            <person name="Young S.K."/>
            <person name="Wortman J."/>
            <person name="Nusbaum C."/>
            <person name="Birren B."/>
        </authorList>
    </citation>
    <scope>NUCLEOTIDE SEQUENCE [LARGE SCALE GENOMIC DNA]</scope>
    <source>
        <strain evidence="5 6">CBS 43764</strain>
    </source>
</reference>
<proteinExistence type="predicted"/>
<feature type="compositionally biased region" description="Basic and acidic residues" evidence="3">
    <location>
        <begin position="20"/>
        <end position="44"/>
    </location>
</feature>
<keyword evidence="2" id="KW-0963">Cytoplasm</keyword>
<keyword evidence="6" id="KW-1185">Reference proteome</keyword>
<feature type="compositionally biased region" description="Basic and acidic residues" evidence="3">
    <location>
        <begin position="86"/>
        <end position="106"/>
    </location>
</feature>
<feature type="region of interest" description="Disordered" evidence="3">
    <location>
        <begin position="1"/>
        <end position="343"/>
    </location>
</feature>
<dbReference type="InterPro" id="IPR039764">
    <property type="entry name" value="HABP4/SERBP1-like"/>
</dbReference>
<comment type="subcellular location">
    <subcellularLocation>
        <location evidence="1">Cytoplasm</location>
    </subcellularLocation>
</comment>
<dbReference type="STRING" id="253628.A0A0D1YZZ5"/>
<dbReference type="InterPro" id="IPR019084">
    <property type="entry name" value="STM1-like_N"/>
</dbReference>
<organism evidence="5 6">
    <name type="scientific">Verruconis gallopava</name>
    <dbReference type="NCBI Taxonomy" id="253628"/>
    <lineage>
        <taxon>Eukaryota</taxon>
        <taxon>Fungi</taxon>
        <taxon>Dikarya</taxon>
        <taxon>Ascomycota</taxon>
        <taxon>Pezizomycotina</taxon>
        <taxon>Dothideomycetes</taxon>
        <taxon>Pleosporomycetidae</taxon>
        <taxon>Venturiales</taxon>
        <taxon>Sympoventuriaceae</taxon>
        <taxon>Verruconis</taxon>
    </lineage>
</organism>
<feature type="domain" description="Hyaluronan/mRNA-binding protein" evidence="4">
    <location>
        <begin position="123"/>
        <end position="229"/>
    </location>
</feature>
<feature type="compositionally biased region" description="Basic and acidic residues" evidence="3">
    <location>
        <begin position="196"/>
        <end position="215"/>
    </location>
</feature>
<gene>
    <name evidence="5" type="ORF">PV09_02748</name>
</gene>
<evidence type="ECO:0000259" key="4">
    <source>
        <dbReference type="SMART" id="SM01233"/>
    </source>
</evidence>
<dbReference type="GO" id="GO:0003723">
    <property type="term" value="F:RNA binding"/>
    <property type="evidence" value="ECO:0007669"/>
    <property type="project" value="InterPro"/>
</dbReference>
<dbReference type="PANTHER" id="PTHR12299:SF17">
    <property type="entry name" value="AT19571P-RELATED"/>
    <property type="match status" value="1"/>
</dbReference>
<protein>
    <recommendedName>
        <fullName evidence="4">Hyaluronan/mRNA-binding protein domain-containing protein</fullName>
    </recommendedName>
</protein>
<dbReference type="GO" id="GO:0005634">
    <property type="term" value="C:nucleus"/>
    <property type="evidence" value="ECO:0007669"/>
    <property type="project" value="TreeGrafter"/>
</dbReference>
<dbReference type="OrthoDB" id="5426471at2759"/>
<feature type="compositionally biased region" description="Basic and acidic residues" evidence="3">
    <location>
        <begin position="157"/>
        <end position="169"/>
    </location>
</feature>
<name>A0A0D1YZZ5_9PEZI</name>
<dbReference type="HOGENOM" id="CLU_043312_1_0_1"/>
<accession>A0A0D1YZZ5</accession>
<dbReference type="Proteomes" id="UP000053259">
    <property type="component" value="Unassembled WGS sequence"/>
</dbReference>
<dbReference type="SMART" id="SM01233">
    <property type="entry name" value="HABP4_PAI-RBP1"/>
    <property type="match status" value="1"/>
</dbReference>
<evidence type="ECO:0000256" key="3">
    <source>
        <dbReference type="SAM" id="MobiDB-lite"/>
    </source>
</evidence>
<dbReference type="GeneID" id="27310721"/>
<feature type="compositionally biased region" description="Basic and acidic residues" evidence="3">
    <location>
        <begin position="257"/>
        <end position="266"/>
    </location>
</feature>
<dbReference type="GO" id="GO:0005737">
    <property type="term" value="C:cytoplasm"/>
    <property type="evidence" value="ECO:0007669"/>
    <property type="project" value="UniProtKB-SubCell"/>
</dbReference>
<dbReference type="EMBL" id="KN847535">
    <property type="protein sequence ID" value="KIW06277.1"/>
    <property type="molecule type" value="Genomic_DNA"/>
</dbReference>
<dbReference type="FunCoup" id="A0A0D1YZZ5">
    <property type="interactions" value="272"/>
</dbReference>
<dbReference type="AlphaFoldDB" id="A0A0D1YZZ5"/>
<evidence type="ECO:0000313" key="5">
    <source>
        <dbReference type="EMBL" id="KIW06277.1"/>
    </source>
</evidence>
<evidence type="ECO:0000256" key="2">
    <source>
        <dbReference type="ARBA" id="ARBA00022490"/>
    </source>
</evidence>
<dbReference type="PANTHER" id="PTHR12299">
    <property type="entry name" value="HYALURONIC ACID-BINDING PROTEIN 4"/>
    <property type="match status" value="1"/>
</dbReference>
<dbReference type="VEuPathDB" id="FungiDB:PV09_02748"/>
<dbReference type="Pfam" id="PF09598">
    <property type="entry name" value="Stm1_N"/>
    <property type="match status" value="1"/>
</dbReference>
<sequence>MASIASKNLYELLGNDPELDPDREPEPPTRAIDKPLPRSGKRDTGPQPPAEPANRRGGRGGARNNATGNERAFNDRDAGSAQNRSRGPDDSVRRPDRAPRNSEYRGRGRGGPGGRGRGGRRGSAGNMDRHDKSGIAEHPKQAAHGWGGPTGPDELADEKAGEAIARAEESEGFDTSVPPPVGADGETLGEEPAEPEGPKSKSYEEYLAEQAEKKLNLGSNLQTRKPNEGTNKKFPEGKAYTRDEDDYIAGSGGKATRFREKKEKVAVDMSDVDPRSYLAEGDRQASRGGRGRGRGDRGSDRSRGGFRGDRGSDRSRGEFRGRGGRGPAPPRADDNKAFPSLGA</sequence>
<feature type="compositionally biased region" description="Basic and acidic residues" evidence="3">
    <location>
        <begin position="127"/>
        <end position="140"/>
    </location>
</feature>
<dbReference type="InterPro" id="IPR006861">
    <property type="entry name" value="HABP4_PAIRBP1-bd"/>
</dbReference>
<dbReference type="InParanoid" id="A0A0D1YZZ5"/>
<feature type="compositionally biased region" description="Low complexity" evidence="3">
    <location>
        <begin position="62"/>
        <end position="71"/>
    </location>
</feature>
<feature type="compositionally biased region" description="Basic and acidic residues" evidence="3">
    <location>
        <begin position="225"/>
        <end position="242"/>
    </location>
</feature>
<dbReference type="Gene3D" id="6.10.140.1040">
    <property type="match status" value="1"/>
</dbReference>
<evidence type="ECO:0000313" key="6">
    <source>
        <dbReference type="Proteomes" id="UP000053259"/>
    </source>
</evidence>
<dbReference type="RefSeq" id="XP_016216146.1">
    <property type="nucleotide sequence ID" value="XM_016355840.1"/>
</dbReference>
<evidence type="ECO:0000256" key="1">
    <source>
        <dbReference type="ARBA" id="ARBA00004496"/>
    </source>
</evidence>